<organism evidence="1 2">
    <name type="scientific">Nesidiocoris tenuis</name>
    <dbReference type="NCBI Taxonomy" id="355587"/>
    <lineage>
        <taxon>Eukaryota</taxon>
        <taxon>Metazoa</taxon>
        <taxon>Ecdysozoa</taxon>
        <taxon>Arthropoda</taxon>
        <taxon>Hexapoda</taxon>
        <taxon>Insecta</taxon>
        <taxon>Pterygota</taxon>
        <taxon>Neoptera</taxon>
        <taxon>Paraneoptera</taxon>
        <taxon>Hemiptera</taxon>
        <taxon>Heteroptera</taxon>
        <taxon>Panheteroptera</taxon>
        <taxon>Cimicomorpha</taxon>
        <taxon>Miridae</taxon>
        <taxon>Dicyphina</taxon>
        <taxon>Nesidiocoris</taxon>
    </lineage>
</organism>
<dbReference type="Proteomes" id="UP000479000">
    <property type="component" value="Unassembled WGS sequence"/>
</dbReference>
<proteinExistence type="predicted"/>
<reference evidence="1 2" key="1">
    <citation type="submission" date="2020-02" db="EMBL/GenBank/DDBJ databases">
        <authorList>
            <person name="Ferguson B K."/>
        </authorList>
    </citation>
    <scope>NUCLEOTIDE SEQUENCE [LARGE SCALE GENOMIC DNA]</scope>
</reference>
<sequence length="150" mass="16905">MEVKLRFRYSAPEEVPCHSQGGSMSLPWTLPIAHSDGLYRLIGRSLSLPIAPQSSPVEAPYRSLGRSLSLPRTFPFAHSDALYHSLRLSLSLPRTLPIALQDSPLEAAYRSLGRCLRRSQSLLWRLTNSDQTFRFKKFENGGSNGHFCIY</sequence>
<evidence type="ECO:0000313" key="2">
    <source>
        <dbReference type="Proteomes" id="UP000479000"/>
    </source>
</evidence>
<keyword evidence="2" id="KW-1185">Reference proteome</keyword>
<accession>A0A6H5HGR9</accession>
<evidence type="ECO:0000313" key="1">
    <source>
        <dbReference type="EMBL" id="CAB0015157.1"/>
    </source>
</evidence>
<protein>
    <submittedName>
        <fullName evidence="1">Uncharacterized protein</fullName>
    </submittedName>
</protein>
<gene>
    <name evidence="1" type="ORF">NTEN_LOCUS19522</name>
</gene>
<dbReference type="EMBL" id="CADCXU010028685">
    <property type="protein sequence ID" value="CAB0015157.1"/>
    <property type="molecule type" value="Genomic_DNA"/>
</dbReference>
<name>A0A6H5HGR9_9HEMI</name>
<dbReference type="AlphaFoldDB" id="A0A6H5HGR9"/>